<keyword evidence="9" id="KW-0175">Coiled coil</keyword>
<dbReference type="Gene3D" id="1.20.58.60">
    <property type="match status" value="3"/>
</dbReference>
<evidence type="ECO:0000256" key="4">
    <source>
        <dbReference type="ARBA" id="ARBA00022989"/>
    </source>
</evidence>
<evidence type="ECO:0000313" key="11">
    <source>
        <dbReference type="EMBL" id="KAG5847047.1"/>
    </source>
</evidence>
<dbReference type="PANTHER" id="PTHR47535:SF2">
    <property type="entry name" value="NESPRIN-3"/>
    <property type="match status" value="1"/>
</dbReference>
<dbReference type="GO" id="GO:0007097">
    <property type="term" value="P:nuclear migration"/>
    <property type="evidence" value="ECO:0007669"/>
    <property type="project" value="TreeGrafter"/>
</dbReference>
<keyword evidence="4" id="KW-1133">Transmembrane helix</keyword>
<keyword evidence="3" id="KW-0677">Repeat</keyword>
<evidence type="ECO:0000313" key="12">
    <source>
        <dbReference type="Proteomes" id="UP001044222"/>
    </source>
</evidence>
<reference evidence="11" key="1">
    <citation type="submission" date="2021-01" db="EMBL/GenBank/DDBJ databases">
        <title>A chromosome-scale assembly of European eel, Anguilla anguilla.</title>
        <authorList>
            <person name="Henkel C."/>
            <person name="Jong-Raadsen S.A."/>
            <person name="Dufour S."/>
            <person name="Weltzien F.-A."/>
            <person name="Palstra A.P."/>
            <person name="Pelster B."/>
            <person name="Spaink H.P."/>
            <person name="Van Den Thillart G.E."/>
            <person name="Jansen H."/>
            <person name="Zahm M."/>
            <person name="Klopp C."/>
            <person name="Cedric C."/>
            <person name="Louis A."/>
            <person name="Berthelot C."/>
            <person name="Parey E."/>
            <person name="Roest Crollius H."/>
            <person name="Montfort J."/>
            <person name="Robinson-Rechavi M."/>
            <person name="Bucao C."/>
            <person name="Bouchez O."/>
            <person name="Gislard M."/>
            <person name="Lluch J."/>
            <person name="Milhes M."/>
            <person name="Lampietro C."/>
            <person name="Lopez Roques C."/>
            <person name="Donnadieu C."/>
            <person name="Braasch I."/>
            <person name="Desvignes T."/>
            <person name="Postlethwait J."/>
            <person name="Bobe J."/>
            <person name="Guiguen Y."/>
            <person name="Dirks R."/>
        </authorList>
    </citation>
    <scope>NUCLEOTIDE SEQUENCE</scope>
    <source>
        <strain evidence="11">Tag_6206</strain>
        <tissue evidence="11">Liver</tissue>
    </source>
</reference>
<dbReference type="CDD" id="cd00176">
    <property type="entry name" value="SPEC"/>
    <property type="match status" value="1"/>
</dbReference>
<keyword evidence="5 8" id="KW-0472">Membrane</keyword>
<feature type="coiled-coil region" evidence="9">
    <location>
        <begin position="273"/>
        <end position="300"/>
    </location>
</feature>
<dbReference type="Pfam" id="PF25803">
    <property type="entry name" value="Spectrin_SYNE1_2"/>
    <property type="match status" value="1"/>
</dbReference>
<name>A0A9D3S1N6_ANGAN</name>
<feature type="topological domain" description="Perinuclear space" evidence="8">
    <location>
        <begin position="1686"/>
        <end position="1714"/>
    </location>
</feature>
<gene>
    <name evidence="11" type="ORF">ANANG_G00121570</name>
</gene>
<sequence>MTQQEQETFMQCLECALSWIQAVQERLRAIDNTEGPRAALQTRLRETEVIRNSEHEGWLKVDMALVAAEVLLQTSDEEIKSQTQARVKEIKALWEETSVYITHCHSRIEWLWLHWAEYLRAQEEFERWLLRMQQALDPYVELQLGVQEKVWHLEHYRVLLDDARAQGASLERLLEEASDLHSRTKDPSVGPKAQESLREAYTQIRDKTEERVSLLQKIAEDHRVFDASIHQFWAWLDSVSVELTCYCDRQDMPESTLHPLQAKDTPENTLSSLQELCETVDREEATLQHLEGTAESVKANTSPQGADRVAWEAGRLRQAWEGLRQRLRLEEERKRAVQCARVEHSSLCEELQADVSCLLLRLHHLDQELEPEGRERAEEENEVLWRKYKDIHMAVAAEEPHVEQLKGKLTELFHISQDPMPLSDQVLAVLKQYQGLKGHAFTLLTQRETALRQLLLDPLQGFSKWSLLVTQILEASGDVTDFSHITLLVQSIKKLLKDSQQLQERLEELQVKGYLLTDMFGPQSAESLGAEISIAVQERETKHGQLLQKRTYLLDLLSRSKDFGERYESVLKWLRLLREHFISTDELKPDVPAKKALTGQFMVILKDLEEHEAHLTALQAVVPQSPADQHKLSHLCTEWKELHKAIKGRVQDSEHSTADHQYFQEKLLALEHGLLETKSRLETFCSLKGKLGVDNWQAEAERVLGELPEREMELHRVEALSQGVLIRTSVEGKGKILEDLQRLNDSWASLHTLSMDLHRFLYGDGVTSNASCITGNEGDRVGQIKTSMDLWVGDGEDVFRKSRSEQGSEGMGLEQFLKVKEQLEVGDEGGVSAGGKGKGLGWDIRAERELHIKGEEAHVGQSARGEGRFGAEDDNLGLRKSFRDKLGFSAGDDAKALGGGDEAMSLGKGVRGDRVLGTGDGGMDVEDSVRADGMFGAEAEGMDLGKGVRAEVMDLGKGVRAARVLGSGDEGMNMGKGVRADRDLGTEDGRMNMEKAVKAENIDFGKGVRAVTVLGTGDEDMDTEKGVIADRLFVTGDEGTALGKSLKADRVLGTGHKAIGLETDVRHVGGLGASNEGMNLGEDVRAQSDLFSKGEGTHVEQGVWGQLECLSGGECVSLEQSINSKSGFGAEVGCIGFGDGVRAESASAAGIGNVGLQEVIKAEAVLGDGDEGELGARMECMGLGWGLSTEDGLCAGHEGAHVRQSIRCEGRVGAWNKGVNLGKGAWNLGRLDAVDDGKCSGQGVKPEVIMEDLCGRSVSKSLELRSAARFGAEDEGSGFEKGVRTERMLGFGDEGVLPGSSEGMGLGKGVRTEGVLGFGDEGVVGASSEDMSLGKDVRAEVGLGSGDEVRVGAEDEGMVWDFRAGERFDCGPVGAHVGQSVRAERVSGAGCEGVGLSKSIQAEELCVRGGEHLTSEQAVRAEASIGSAGLSAGRHNKPGSGLDRGKRLGWSLDLGLNTVEVHAEQALRQQDASVSQVNAGVQIVDLRSIYSESPFRNHREGTEQQSGGTRIIYWGHSGKERGKAAESLLQESSGTCLYQSSLHTLEEFEAWLQAQDAKLSRIVSQKGKLTAKELRLREKELRELRSGVGWGQSFLLGLLTSQGGVGAEDPCLEELRYRWVLYKSKLQDTGDLKTHLGDQDGTVLQKEPLRNGKKSSGLLQRACCVALPLQLLLLSLLLLAFFLPLTDEGTSCSLVNNFARSFRLMLRYKGPPPT</sequence>
<dbReference type="GO" id="GO:0005640">
    <property type="term" value="C:nuclear outer membrane"/>
    <property type="evidence" value="ECO:0007669"/>
    <property type="project" value="UniProtKB-SubCell"/>
</dbReference>
<dbReference type="InterPro" id="IPR012315">
    <property type="entry name" value="KASH"/>
</dbReference>
<evidence type="ECO:0000256" key="5">
    <source>
        <dbReference type="ARBA" id="ARBA00023136"/>
    </source>
</evidence>
<proteinExistence type="inferred from homology"/>
<dbReference type="InterPro" id="IPR052403">
    <property type="entry name" value="LINC-complex_assoc"/>
</dbReference>
<dbReference type="SUPFAM" id="SSF46966">
    <property type="entry name" value="Spectrin repeat"/>
    <property type="match status" value="4"/>
</dbReference>
<dbReference type="InterPro" id="IPR057932">
    <property type="entry name" value="Spectrin_SYNE1_3"/>
</dbReference>
<dbReference type="InterPro" id="IPR057933">
    <property type="entry name" value="SYNE3_dom"/>
</dbReference>
<feature type="domain" description="KASH" evidence="10">
    <location>
        <begin position="1656"/>
        <end position="1714"/>
    </location>
</feature>
<feature type="topological domain" description="Cytoplasmic" evidence="8">
    <location>
        <begin position="1"/>
        <end position="1664"/>
    </location>
</feature>
<dbReference type="GO" id="GO:0034993">
    <property type="term" value="C:meiotic nuclear membrane microtubule tethering complex"/>
    <property type="evidence" value="ECO:0007669"/>
    <property type="project" value="TreeGrafter"/>
</dbReference>
<evidence type="ECO:0000256" key="8">
    <source>
        <dbReference type="PROSITE-ProRule" id="PRU00385"/>
    </source>
</evidence>
<evidence type="ECO:0000256" key="2">
    <source>
        <dbReference type="ARBA" id="ARBA00022692"/>
    </source>
</evidence>
<comment type="caution">
    <text evidence="11">The sequence shown here is derived from an EMBL/GenBank/DDBJ whole genome shotgun (WGS) entry which is preliminary data.</text>
</comment>
<evidence type="ECO:0000256" key="3">
    <source>
        <dbReference type="ARBA" id="ARBA00022737"/>
    </source>
</evidence>
<dbReference type="Pfam" id="PF25804">
    <property type="entry name" value="SYNE3"/>
    <property type="match status" value="1"/>
</dbReference>
<evidence type="ECO:0000256" key="9">
    <source>
        <dbReference type="SAM" id="Coils"/>
    </source>
</evidence>
<keyword evidence="12" id="KW-1185">Reference proteome</keyword>
<protein>
    <recommendedName>
        <fullName evidence="10">KASH domain-containing protein</fullName>
    </recommendedName>
</protein>
<keyword evidence="2 8" id="KW-0812">Transmembrane</keyword>
<organism evidence="11 12">
    <name type="scientific">Anguilla anguilla</name>
    <name type="common">European freshwater eel</name>
    <name type="synonym">Muraena anguilla</name>
    <dbReference type="NCBI Taxonomy" id="7936"/>
    <lineage>
        <taxon>Eukaryota</taxon>
        <taxon>Metazoa</taxon>
        <taxon>Chordata</taxon>
        <taxon>Craniata</taxon>
        <taxon>Vertebrata</taxon>
        <taxon>Euteleostomi</taxon>
        <taxon>Actinopterygii</taxon>
        <taxon>Neopterygii</taxon>
        <taxon>Teleostei</taxon>
        <taxon>Anguilliformes</taxon>
        <taxon>Anguillidae</taxon>
        <taxon>Anguilla</taxon>
    </lineage>
</organism>
<evidence type="ECO:0000259" key="10">
    <source>
        <dbReference type="PROSITE" id="PS51049"/>
    </source>
</evidence>
<comment type="similarity">
    <text evidence="1">Belongs to the nesprin family.</text>
</comment>
<accession>A0A9D3S1N6</accession>
<dbReference type="PROSITE" id="PS51049">
    <property type="entry name" value="KASH"/>
    <property type="match status" value="1"/>
</dbReference>
<keyword evidence="6" id="KW-0539">Nucleus</keyword>
<dbReference type="EMBL" id="JAFIRN010000006">
    <property type="protein sequence ID" value="KAG5847047.1"/>
    <property type="molecule type" value="Genomic_DNA"/>
</dbReference>
<dbReference type="PANTHER" id="PTHR47535">
    <property type="entry name" value="MUSCLE-SPECIFIC PROTEIN 300 KDA, ISOFORM G"/>
    <property type="match status" value="1"/>
</dbReference>
<dbReference type="Proteomes" id="UP001044222">
    <property type="component" value="Chromosome 6"/>
</dbReference>
<comment type="subcellular location">
    <subcellularLocation>
        <location evidence="7">Nucleus outer membrane</location>
        <topology evidence="7">Single-pass type IV membrane protein</topology>
    </subcellularLocation>
</comment>
<dbReference type="Pfam" id="PF10541">
    <property type="entry name" value="KASH"/>
    <property type="match status" value="1"/>
</dbReference>
<dbReference type="GO" id="GO:0005737">
    <property type="term" value="C:cytoplasm"/>
    <property type="evidence" value="ECO:0007669"/>
    <property type="project" value="TreeGrafter"/>
</dbReference>
<evidence type="ECO:0000256" key="7">
    <source>
        <dbReference type="ARBA" id="ARBA00046312"/>
    </source>
</evidence>
<dbReference type="InterPro" id="IPR018159">
    <property type="entry name" value="Spectrin/alpha-actinin"/>
</dbReference>
<evidence type="ECO:0000256" key="6">
    <source>
        <dbReference type="ARBA" id="ARBA00023242"/>
    </source>
</evidence>
<dbReference type="SMART" id="SM01249">
    <property type="entry name" value="KASH"/>
    <property type="match status" value="1"/>
</dbReference>
<dbReference type="GO" id="GO:0051015">
    <property type="term" value="F:actin filament binding"/>
    <property type="evidence" value="ECO:0007669"/>
    <property type="project" value="TreeGrafter"/>
</dbReference>
<evidence type="ECO:0000256" key="1">
    <source>
        <dbReference type="ARBA" id="ARBA00008619"/>
    </source>
</evidence>